<reference evidence="2 3" key="1">
    <citation type="journal article" date="2018" name="Biotechnol. Biofuels">
        <title>Integrative visual omics of the white-rot fungus Polyporus brumalis exposes the biotechnological potential of its oxidative enzymes for delignifying raw plant biomass.</title>
        <authorList>
            <person name="Miyauchi S."/>
            <person name="Rancon A."/>
            <person name="Drula E."/>
            <person name="Hage H."/>
            <person name="Chaduli D."/>
            <person name="Favel A."/>
            <person name="Grisel S."/>
            <person name="Henrissat B."/>
            <person name="Herpoel-Gimbert I."/>
            <person name="Ruiz-Duenas F.J."/>
            <person name="Chevret D."/>
            <person name="Hainaut M."/>
            <person name="Lin J."/>
            <person name="Wang M."/>
            <person name="Pangilinan J."/>
            <person name="Lipzen A."/>
            <person name="Lesage-Meessen L."/>
            <person name="Navarro D."/>
            <person name="Riley R."/>
            <person name="Grigoriev I.V."/>
            <person name="Zhou S."/>
            <person name="Raouche S."/>
            <person name="Rosso M.N."/>
        </authorList>
    </citation>
    <scope>NUCLEOTIDE SEQUENCE [LARGE SCALE GENOMIC DNA]</scope>
    <source>
        <strain evidence="2 3">BRFM 1820</strain>
    </source>
</reference>
<sequence>MGDISERSPTTNALFQPVRVGEITLGHRVVLAPLTRCRTNNRGVHTELAVEYYAQRASVPGTLLISEATYVSRAAEGRSANAPGVWNEEQVAAWKKVADAVHAKGSYIFMQIWALGRAARLEYIREQDPDFAYVSASDVPLSGREESPRPLAASEIKEYVQAFAQAARNAVVGAGFDGVEIHAAHGYLVDQFTQEMSNKRTDEYGGSIDNRCRFALEIVDAVSQAVGEQKTAIRISPWSTFQDMRMVDPVPTFTYLVTRLAEDHPDLAYLHVVQVGISGGTDMVPAVGESNDFIRKIWLPRPLVSAGGYVREKAMQVAEETGQLIAFGRAFVSNPDLPLRLMKDIPLAAWDRDVFYTPEDPHGYIDYPTAEAAMTA</sequence>
<evidence type="ECO:0000313" key="3">
    <source>
        <dbReference type="Proteomes" id="UP000256964"/>
    </source>
</evidence>
<feature type="domain" description="NADH:flavin oxidoreductase/NADH oxidase N-terminal" evidence="1">
    <location>
        <begin position="14"/>
        <end position="346"/>
    </location>
</feature>
<accession>A0A371CMS0</accession>
<organism evidence="2 3">
    <name type="scientific">Lentinus brumalis</name>
    <dbReference type="NCBI Taxonomy" id="2498619"/>
    <lineage>
        <taxon>Eukaryota</taxon>
        <taxon>Fungi</taxon>
        <taxon>Dikarya</taxon>
        <taxon>Basidiomycota</taxon>
        <taxon>Agaricomycotina</taxon>
        <taxon>Agaricomycetes</taxon>
        <taxon>Polyporales</taxon>
        <taxon>Polyporaceae</taxon>
        <taxon>Lentinus</taxon>
    </lineage>
</organism>
<dbReference type="InterPro" id="IPR001155">
    <property type="entry name" value="OxRdtase_FMN_N"/>
</dbReference>
<dbReference type="AlphaFoldDB" id="A0A371CMS0"/>
<dbReference type="InterPro" id="IPR013785">
    <property type="entry name" value="Aldolase_TIM"/>
</dbReference>
<proteinExistence type="predicted"/>
<dbReference type="PANTHER" id="PTHR22893:SF91">
    <property type="entry name" value="NADPH DEHYDROGENASE 2-RELATED"/>
    <property type="match status" value="1"/>
</dbReference>
<dbReference type="GO" id="GO:0010181">
    <property type="term" value="F:FMN binding"/>
    <property type="evidence" value="ECO:0007669"/>
    <property type="project" value="InterPro"/>
</dbReference>
<dbReference type="FunFam" id="3.20.20.70:FF:000138">
    <property type="entry name" value="NADPH dehydrogenase 1"/>
    <property type="match status" value="1"/>
</dbReference>
<dbReference type="PANTHER" id="PTHR22893">
    <property type="entry name" value="NADH OXIDOREDUCTASE-RELATED"/>
    <property type="match status" value="1"/>
</dbReference>
<name>A0A371CMS0_9APHY</name>
<evidence type="ECO:0000259" key="1">
    <source>
        <dbReference type="Pfam" id="PF00724"/>
    </source>
</evidence>
<protein>
    <submittedName>
        <fullName evidence="2">NADH:flavin oxidoreductase/NADH oxidase</fullName>
    </submittedName>
</protein>
<dbReference type="EMBL" id="KZ857507">
    <property type="protein sequence ID" value="RDX41589.1"/>
    <property type="molecule type" value="Genomic_DNA"/>
</dbReference>
<dbReference type="GO" id="GO:0003959">
    <property type="term" value="F:NADPH dehydrogenase activity"/>
    <property type="evidence" value="ECO:0007669"/>
    <property type="project" value="TreeGrafter"/>
</dbReference>
<dbReference type="Pfam" id="PF00724">
    <property type="entry name" value="Oxidored_FMN"/>
    <property type="match status" value="1"/>
</dbReference>
<dbReference type="Gene3D" id="3.20.20.70">
    <property type="entry name" value="Aldolase class I"/>
    <property type="match status" value="1"/>
</dbReference>
<dbReference type="STRING" id="139420.A0A371CMS0"/>
<dbReference type="SUPFAM" id="SSF51395">
    <property type="entry name" value="FMN-linked oxidoreductases"/>
    <property type="match status" value="1"/>
</dbReference>
<dbReference type="OrthoDB" id="276546at2759"/>
<dbReference type="Proteomes" id="UP000256964">
    <property type="component" value="Unassembled WGS sequence"/>
</dbReference>
<evidence type="ECO:0000313" key="2">
    <source>
        <dbReference type="EMBL" id="RDX41589.1"/>
    </source>
</evidence>
<dbReference type="CDD" id="cd02933">
    <property type="entry name" value="OYE_like_FMN"/>
    <property type="match status" value="1"/>
</dbReference>
<dbReference type="InterPro" id="IPR045247">
    <property type="entry name" value="Oye-like"/>
</dbReference>
<keyword evidence="3" id="KW-1185">Reference proteome</keyword>
<gene>
    <name evidence="2" type="ORF">OH76DRAFT_1411971</name>
</gene>